<protein>
    <recommendedName>
        <fullName evidence="4">Phytase-like domain-containing protein</fullName>
    </recommendedName>
</protein>
<dbReference type="OrthoDB" id="1312899at2"/>
<dbReference type="STRING" id="1279009.ADICEAN_03214"/>
<comment type="caution">
    <text evidence="2">The sequence shown here is derived from an EMBL/GenBank/DDBJ whole genome shotgun (WGS) entry which is preliminary data.</text>
</comment>
<dbReference type="Pfam" id="PF20559">
    <property type="entry name" value="DUF6770"/>
    <property type="match status" value="1"/>
</dbReference>
<keyword evidence="1" id="KW-0732">Signal</keyword>
<sequence length="516" mass="58409">MKNMFAWLLLFFATASASFAQEVKIEDVRRNEFKGVRAIMNKATNEPAGYYTFYVSEKVGGGMVEFVLELFDTQLNRINRTPITITKRSVVSSSVFNGDAFFFAFADMSKKSMAFVTIDTKGNIIKRRDIEADKRHTTEAEVFPDQNKGFFVIRPIKEKKYGYSIEKLDKELNVLWEKKMVPEKGYIGVEAIESAGNRLIVTQIAGPNRLSKKMLGQILCFNNSDGNLIFSHELFDGVATAMPTAFMVDAENNLVSGGMYFEGEKWDNVNSDGIFFLKLSADGKQLAYSKTDWNDGIKKFLKASTTGFALGSQPKIFFEDIVETSYGYRVIGETFRKNIQLMANPMKMFDGHVLGARNSNNSQAMTFEIMDLMLFNFNLEGKLSGMTHIPKPHTKITLLDPYNGYGGLQLSRIVKEFGYFDYSFSVSQPLNGNLIIVSRILEKHPKIGMYSVDDINNKVETKELILDRMPGYVTDARVGALPSTNGKMCIFFYDKKEKTITLYLEDMDLSKTFSRK</sequence>
<name>M7N302_9BACT</name>
<organism evidence="2 3">
    <name type="scientific">Cesiribacter andamanensis AMV16</name>
    <dbReference type="NCBI Taxonomy" id="1279009"/>
    <lineage>
        <taxon>Bacteria</taxon>
        <taxon>Pseudomonadati</taxon>
        <taxon>Bacteroidota</taxon>
        <taxon>Cytophagia</taxon>
        <taxon>Cytophagales</taxon>
        <taxon>Cesiribacteraceae</taxon>
        <taxon>Cesiribacter</taxon>
    </lineage>
</organism>
<dbReference type="RefSeq" id="WP_009196597.1">
    <property type="nucleotide sequence ID" value="NZ_AODQ01000098.1"/>
</dbReference>
<evidence type="ECO:0008006" key="4">
    <source>
        <dbReference type="Google" id="ProtNLM"/>
    </source>
</evidence>
<feature type="signal peptide" evidence="1">
    <location>
        <begin position="1"/>
        <end position="20"/>
    </location>
</feature>
<accession>M7N302</accession>
<dbReference type="Proteomes" id="UP000011910">
    <property type="component" value="Unassembled WGS sequence"/>
</dbReference>
<dbReference type="AlphaFoldDB" id="M7N302"/>
<keyword evidence="3" id="KW-1185">Reference proteome</keyword>
<evidence type="ECO:0000313" key="3">
    <source>
        <dbReference type="Proteomes" id="UP000011910"/>
    </source>
</evidence>
<dbReference type="EMBL" id="AODQ01000098">
    <property type="protein sequence ID" value="EMR01667.1"/>
    <property type="molecule type" value="Genomic_DNA"/>
</dbReference>
<proteinExistence type="predicted"/>
<evidence type="ECO:0000256" key="1">
    <source>
        <dbReference type="SAM" id="SignalP"/>
    </source>
</evidence>
<evidence type="ECO:0000313" key="2">
    <source>
        <dbReference type="EMBL" id="EMR01667.1"/>
    </source>
</evidence>
<dbReference type="InterPro" id="IPR046661">
    <property type="entry name" value="DUF6770"/>
</dbReference>
<reference evidence="2 3" key="1">
    <citation type="journal article" date="2013" name="Genome Announc.">
        <title>Draft Genome Sequence of Cesiribacter andamanensis Strain AMV16T, Isolated from a Soil Sample from a Mud Volcano in the Andaman Islands, India.</title>
        <authorList>
            <person name="Shivaji S."/>
            <person name="Ara S."/>
            <person name="Begum Z."/>
            <person name="Srinivas T.N."/>
            <person name="Singh A."/>
            <person name="Kumar Pinnaka A."/>
        </authorList>
    </citation>
    <scope>NUCLEOTIDE SEQUENCE [LARGE SCALE GENOMIC DNA]</scope>
    <source>
        <strain evidence="2 3">AMV16</strain>
    </source>
</reference>
<gene>
    <name evidence="2" type="ORF">ADICEAN_03214</name>
</gene>
<feature type="chain" id="PRO_5004081823" description="Phytase-like domain-containing protein" evidence="1">
    <location>
        <begin position="21"/>
        <end position="516"/>
    </location>
</feature>